<dbReference type="Gene3D" id="3.40.50.1400">
    <property type="match status" value="2"/>
</dbReference>
<evidence type="ECO:0000313" key="4">
    <source>
        <dbReference type="Proteomes" id="UP001204953"/>
    </source>
</evidence>
<dbReference type="PANTHER" id="PTHR33542">
    <property type="entry name" value="SIROHYDROCHLORIN FERROCHELATASE, CHLOROPLASTIC"/>
    <property type="match status" value="1"/>
</dbReference>
<protein>
    <submittedName>
        <fullName evidence="3">Sirohydrochlorin chelatase</fullName>
    </submittedName>
</protein>
<keyword evidence="4" id="KW-1185">Reference proteome</keyword>
<evidence type="ECO:0000256" key="1">
    <source>
        <dbReference type="ARBA" id="ARBA00022723"/>
    </source>
</evidence>
<dbReference type="SUPFAM" id="SSF53800">
    <property type="entry name" value="Chelatase"/>
    <property type="match status" value="2"/>
</dbReference>
<dbReference type="RefSeq" id="WP_254014409.1">
    <property type="nucleotide sequence ID" value="NZ_JAMZMM010000375.1"/>
</dbReference>
<evidence type="ECO:0000313" key="3">
    <source>
        <dbReference type="EMBL" id="MCP2731676.1"/>
    </source>
</evidence>
<evidence type="ECO:0000256" key="2">
    <source>
        <dbReference type="ARBA" id="ARBA00023239"/>
    </source>
</evidence>
<proteinExistence type="predicted"/>
<keyword evidence="1" id="KW-0479">Metal-binding</keyword>
<name>A0AAE3GXL3_9CYAN</name>
<dbReference type="InterPro" id="IPR050963">
    <property type="entry name" value="Sirohydro_Cobaltochel/CbiX"/>
</dbReference>
<reference evidence="3" key="1">
    <citation type="submission" date="2022-06" db="EMBL/GenBank/DDBJ databases">
        <title>New cyanobacteria of genus Symplocastrum in benthos of Lake Baikal.</title>
        <authorList>
            <person name="Sorokovikova E."/>
            <person name="Tikhonova I."/>
            <person name="Krasnopeev A."/>
            <person name="Evseev P."/>
            <person name="Gladkikh A."/>
            <person name="Belykh O."/>
        </authorList>
    </citation>
    <scope>NUCLEOTIDE SEQUENCE</scope>
    <source>
        <strain evidence="3">BBK-W-15</strain>
    </source>
</reference>
<keyword evidence="2" id="KW-0456">Lyase</keyword>
<dbReference type="Proteomes" id="UP001204953">
    <property type="component" value="Unassembled WGS sequence"/>
</dbReference>
<dbReference type="GO" id="GO:0016829">
    <property type="term" value="F:lyase activity"/>
    <property type="evidence" value="ECO:0007669"/>
    <property type="project" value="UniProtKB-KW"/>
</dbReference>
<comment type="caution">
    <text evidence="3">The sequence shown here is derived from an EMBL/GenBank/DDBJ whole genome shotgun (WGS) entry which is preliminary data.</text>
</comment>
<sequence>MLPSTAYLLVSHGSRDPRPQLGMEKLAELVRSRMGEGKKGKEKFSSYLPFYPSSGWGSRQSLLYSRYSDKVGTAIAISNAWTPLVETATLELGNFPLHEQIRRFANKALAYSYHQIQVLPLFLLRGVHVMEDIPQEIAIAQQRISDIVEIHQLPHLGSHPKLGQLLINQEEIADVEAKILVSHGTRRIGGNQAVEIMAQNLDAIAAYWSVDPMLPQQVKDLASKGYQEIGILPYFLFSGGITDAIAKTVTNLQQQFPQLHLKQGQPIGATPQLAELIVDLIANL</sequence>
<dbReference type="AlphaFoldDB" id="A0AAE3GXL3"/>
<dbReference type="Pfam" id="PF01903">
    <property type="entry name" value="CbiX"/>
    <property type="match status" value="2"/>
</dbReference>
<dbReference type="GO" id="GO:0046872">
    <property type="term" value="F:metal ion binding"/>
    <property type="evidence" value="ECO:0007669"/>
    <property type="project" value="UniProtKB-KW"/>
</dbReference>
<dbReference type="EMBL" id="JAMZMM010000375">
    <property type="protein sequence ID" value="MCP2731676.1"/>
    <property type="molecule type" value="Genomic_DNA"/>
</dbReference>
<organism evidence="3 4">
    <name type="scientific">Limnofasciculus baicalensis BBK-W-15</name>
    <dbReference type="NCBI Taxonomy" id="2699891"/>
    <lineage>
        <taxon>Bacteria</taxon>
        <taxon>Bacillati</taxon>
        <taxon>Cyanobacteriota</taxon>
        <taxon>Cyanophyceae</taxon>
        <taxon>Coleofasciculales</taxon>
        <taxon>Coleofasciculaceae</taxon>
        <taxon>Limnofasciculus</taxon>
        <taxon>Limnofasciculus baicalensis</taxon>
    </lineage>
</organism>
<gene>
    <name evidence="3" type="ORF">NJ959_24920</name>
</gene>
<dbReference type="PANTHER" id="PTHR33542:SF3">
    <property type="entry name" value="SIROHYDROCHLORIN FERROCHELATASE, CHLOROPLASTIC"/>
    <property type="match status" value="1"/>
</dbReference>
<dbReference type="CDD" id="cd03416">
    <property type="entry name" value="CbiX_SirB_N"/>
    <property type="match status" value="1"/>
</dbReference>
<dbReference type="InterPro" id="IPR002762">
    <property type="entry name" value="CbiX-like"/>
</dbReference>
<accession>A0AAE3GXL3</accession>